<protein>
    <recommendedName>
        <fullName evidence="5">DUF1778 domain-containing protein</fullName>
    </recommendedName>
</protein>
<dbReference type="Proteomes" id="UP001238179">
    <property type="component" value="Chromosome"/>
</dbReference>
<dbReference type="SUPFAM" id="SSF47598">
    <property type="entry name" value="Ribbon-helix-helix"/>
    <property type="match status" value="1"/>
</dbReference>
<evidence type="ECO:0000313" key="3">
    <source>
        <dbReference type="EMBL" id="BDU71316.1"/>
    </source>
</evidence>
<gene>
    <name evidence="3" type="ORF">METEAL_04900</name>
</gene>
<dbReference type="KEGG" id="msil:METEAL_04900"/>
<accession>A0AA48K7N0</accession>
<dbReference type="AlphaFoldDB" id="A0AA48K7N0"/>
<dbReference type="InterPro" id="IPR010985">
    <property type="entry name" value="Ribbon_hlx_hlx"/>
</dbReference>
<evidence type="ECO:0000313" key="4">
    <source>
        <dbReference type="Proteomes" id="UP001238179"/>
    </source>
</evidence>
<dbReference type="Gene3D" id="1.20.5.780">
    <property type="entry name" value="Single helix bin"/>
    <property type="match status" value="1"/>
</dbReference>
<name>A0AA48K7N0_9BACT</name>
<dbReference type="Pfam" id="PF08681">
    <property type="entry name" value="TacA1"/>
    <property type="match status" value="1"/>
</dbReference>
<keyword evidence="4" id="KW-1185">Reference proteome</keyword>
<evidence type="ECO:0000256" key="1">
    <source>
        <dbReference type="ARBA" id="ARBA00022649"/>
    </source>
</evidence>
<dbReference type="PANTHER" id="PTHR35401:SF2">
    <property type="entry name" value="ABC-TYPE TRANSPORT SYSTEM"/>
    <property type="match status" value="1"/>
</dbReference>
<proteinExistence type="inferred from homology"/>
<sequence length="91" mass="10244">MAIPTARLEARISTDLHALLRRAAELQGRTVTDFVADSLRVAAYKALDEATMTRLSREDQVRFVELLLNPPPPNAALKRAFARRKKLFTNP</sequence>
<reference evidence="4" key="1">
    <citation type="journal article" date="2023" name="Int. J. Syst. Evol. Microbiol.">
        <title>Mesoterricola silvestris gen. nov., sp. nov., Mesoterricola sediminis sp. nov., Geothrix oryzae sp. nov., Geothrix edaphica sp. nov., Geothrix rubra sp. nov., and Geothrix limicola sp. nov., six novel members of Acidobacteriota isolated from soils.</title>
        <authorList>
            <person name="Itoh H."/>
            <person name="Sugisawa Y."/>
            <person name="Mise K."/>
            <person name="Xu Z."/>
            <person name="Kuniyasu M."/>
            <person name="Ushijima N."/>
            <person name="Kawano K."/>
            <person name="Kobayashi E."/>
            <person name="Shiratori Y."/>
            <person name="Masuda Y."/>
            <person name="Senoo K."/>
        </authorList>
    </citation>
    <scope>NUCLEOTIDE SEQUENCE [LARGE SCALE GENOMIC DNA]</scope>
    <source>
        <strain evidence="4">W79</strain>
    </source>
</reference>
<dbReference type="EMBL" id="AP027080">
    <property type="protein sequence ID" value="BDU71316.1"/>
    <property type="molecule type" value="Genomic_DNA"/>
</dbReference>
<evidence type="ECO:0008006" key="5">
    <source>
        <dbReference type="Google" id="ProtNLM"/>
    </source>
</evidence>
<organism evidence="3 4">
    <name type="scientific">Mesoterricola silvestris</name>
    <dbReference type="NCBI Taxonomy" id="2927979"/>
    <lineage>
        <taxon>Bacteria</taxon>
        <taxon>Pseudomonadati</taxon>
        <taxon>Acidobacteriota</taxon>
        <taxon>Holophagae</taxon>
        <taxon>Holophagales</taxon>
        <taxon>Holophagaceae</taxon>
        <taxon>Mesoterricola</taxon>
    </lineage>
</organism>
<dbReference type="InterPro" id="IPR014795">
    <property type="entry name" value="TacA_1-like"/>
</dbReference>
<dbReference type="RefSeq" id="WP_316414204.1">
    <property type="nucleotide sequence ID" value="NZ_AP027080.1"/>
</dbReference>
<evidence type="ECO:0000256" key="2">
    <source>
        <dbReference type="ARBA" id="ARBA00049988"/>
    </source>
</evidence>
<dbReference type="GO" id="GO:0006355">
    <property type="term" value="P:regulation of DNA-templated transcription"/>
    <property type="evidence" value="ECO:0007669"/>
    <property type="project" value="InterPro"/>
</dbReference>
<comment type="similarity">
    <text evidence="2">Belongs to the TacA antitoxin family.</text>
</comment>
<dbReference type="PANTHER" id="PTHR35401">
    <property type="entry name" value="COPG FAMILY HELIX-TURN-HELIX PROTEIN-RELATED-RELATED"/>
    <property type="match status" value="1"/>
</dbReference>
<keyword evidence="1" id="KW-1277">Toxin-antitoxin system</keyword>